<dbReference type="PATRIC" id="fig|572479.3.peg.1362"/>
<evidence type="ECO:0000256" key="2">
    <source>
        <dbReference type="ARBA" id="ARBA00001947"/>
    </source>
</evidence>
<evidence type="ECO:0000256" key="12">
    <source>
        <dbReference type="ARBA" id="ARBA00022691"/>
    </source>
</evidence>
<dbReference type="InterPro" id="IPR036589">
    <property type="entry name" value="HCY_dom_sf"/>
</dbReference>
<evidence type="ECO:0000256" key="4">
    <source>
        <dbReference type="ARBA" id="ARBA00005178"/>
    </source>
</evidence>
<dbReference type="RefSeq" id="WP_014553506.1">
    <property type="nucleotide sequence ID" value="NC_017455.1"/>
</dbReference>
<keyword evidence="25" id="KW-1185">Reference proteome</keyword>
<comment type="similarity">
    <text evidence="5">Belongs to the vitamin-B12 dependent methionine synthase family.</text>
</comment>
<evidence type="ECO:0000259" key="23">
    <source>
        <dbReference type="PROSITE" id="PS51337"/>
    </source>
</evidence>
<dbReference type="KEGG" id="hpk:Hprae_1346"/>
<evidence type="ECO:0000256" key="19">
    <source>
        <dbReference type="PROSITE-ProRule" id="PRU00333"/>
    </source>
</evidence>
<evidence type="ECO:0000256" key="7">
    <source>
        <dbReference type="ARBA" id="ARBA00013998"/>
    </source>
</evidence>
<dbReference type="GO" id="GO:0046872">
    <property type="term" value="F:metal ion binding"/>
    <property type="evidence" value="ECO:0007669"/>
    <property type="project" value="UniProtKB-KW"/>
</dbReference>
<comment type="cofactor">
    <cofactor evidence="3">
        <name>methylcob(III)alamin</name>
        <dbReference type="ChEBI" id="CHEBI:28115"/>
    </cofactor>
</comment>
<evidence type="ECO:0000256" key="16">
    <source>
        <dbReference type="ARBA" id="ARBA00023285"/>
    </source>
</evidence>
<evidence type="ECO:0000256" key="17">
    <source>
        <dbReference type="ARBA" id="ARBA00025552"/>
    </source>
</evidence>
<comment type="function">
    <text evidence="17">Catalyzes the transfer of a methyl group from methyl-cobalamin to homocysteine, yielding enzyme-bound cob(I)alamin and methionine. Subsequently, remethylates the cofactor using methyltetrahydrofolate.</text>
</comment>
<dbReference type="Proteomes" id="UP000006866">
    <property type="component" value="Chromosome"/>
</dbReference>
<keyword evidence="14 19" id="KW-0862">Zinc</keyword>
<dbReference type="GO" id="GO:0046653">
    <property type="term" value="P:tetrahydrofolate metabolic process"/>
    <property type="evidence" value="ECO:0007669"/>
    <property type="project" value="TreeGrafter"/>
</dbReference>
<reference evidence="25" key="1">
    <citation type="submission" date="2010-10" db="EMBL/GenBank/DDBJ databases">
        <title>The complete genome of Halanaerobium praevalens DSM 2228.</title>
        <authorList>
            <consortium name="US DOE Joint Genome Institute (JGI-PGF)"/>
            <person name="Lucas S."/>
            <person name="Copeland A."/>
            <person name="Lapidus A."/>
            <person name="Glavina del Rio T."/>
            <person name="Dalin E."/>
            <person name="Tice H."/>
            <person name="Bruce D."/>
            <person name="Goodwin L."/>
            <person name="Pitluck S."/>
            <person name="Kyrpides N."/>
            <person name="Mavromatis K."/>
            <person name="Ivanova N."/>
            <person name="Ovchinnikova G."/>
            <person name="Chertkov O."/>
            <person name="Detter J.C."/>
            <person name="Han C."/>
            <person name="Larimer F."/>
            <person name="Land M."/>
            <person name="Hauser L."/>
            <person name="Markowitz V."/>
            <person name="Cheng J.-F."/>
            <person name="Hugenholtz P."/>
            <person name="Woyke T."/>
            <person name="Wu D."/>
            <person name="Tindall B."/>
            <person name="Pomrenke H.G."/>
            <person name="Brambilla E."/>
            <person name="Klenk H.-P."/>
            <person name="Eisen J.A."/>
        </authorList>
    </citation>
    <scope>NUCLEOTIDE SEQUENCE [LARGE SCALE GENOMIC DNA]</scope>
    <source>
        <strain evidence="25">ATCC 33744 / DSM 2228 / GSL</strain>
    </source>
</reference>
<evidence type="ECO:0000256" key="18">
    <source>
        <dbReference type="ARBA" id="ARBA00031040"/>
    </source>
</evidence>
<dbReference type="SMART" id="SM01018">
    <property type="entry name" value="B12-binding_2"/>
    <property type="match status" value="1"/>
</dbReference>
<dbReference type="OrthoDB" id="9803687at2"/>
<dbReference type="PANTHER" id="PTHR45833:SF1">
    <property type="entry name" value="METHIONINE SYNTHASE"/>
    <property type="match status" value="1"/>
</dbReference>
<accession>E3DMZ0</accession>
<dbReference type="Gene3D" id="3.20.20.20">
    <property type="entry name" value="Dihydropteroate synthase-like"/>
    <property type="match status" value="1"/>
</dbReference>
<dbReference type="InterPro" id="IPR050554">
    <property type="entry name" value="Met_Synthase/Corrinoid"/>
</dbReference>
<dbReference type="SUPFAM" id="SSF82282">
    <property type="entry name" value="Homocysteine S-methyltransferase"/>
    <property type="match status" value="1"/>
</dbReference>
<dbReference type="EMBL" id="CP002175">
    <property type="protein sequence ID" value="ADO77479.1"/>
    <property type="molecule type" value="Genomic_DNA"/>
</dbReference>
<dbReference type="Gene3D" id="3.40.50.280">
    <property type="entry name" value="Cobalamin-binding domain"/>
    <property type="match status" value="1"/>
</dbReference>
<keyword evidence="8 19" id="KW-0489">Methyltransferase</keyword>
<dbReference type="SUPFAM" id="SSF52242">
    <property type="entry name" value="Cobalamin (vitamin B12)-binding domain"/>
    <property type="match status" value="1"/>
</dbReference>
<name>E3DMZ0_HALPG</name>
<comment type="pathway">
    <text evidence="4">Amino-acid biosynthesis; L-methionine biosynthesis via de novo pathway; L-methionine from L-homocysteine (MetH route): step 1/1.</text>
</comment>
<dbReference type="Pfam" id="PF02574">
    <property type="entry name" value="S-methyl_trans"/>
    <property type="match status" value="1"/>
</dbReference>
<evidence type="ECO:0000256" key="8">
    <source>
        <dbReference type="ARBA" id="ARBA00022603"/>
    </source>
</evidence>
<evidence type="ECO:0000256" key="10">
    <source>
        <dbReference type="ARBA" id="ARBA00022628"/>
    </source>
</evidence>
<feature type="binding site" evidence="19">
    <location>
        <position position="272"/>
    </location>
    <ligand>
        <name>Zn(2+)</name>
        <dbReference type="ChEBI" id="CHEBI:29105"/>
    </ligand>
</feature>
<dbReference type="PROSITE" id="PS51332">
    <property type="entry name" value="B12_BINDING"/>
    <property type="match status" value="1"/>
</dbReference>
<dbReference type="PANTHER" id="PTHR45833">
    <property type="entry name" value="METHIONINE SYNTHASE"/>
    <property type="match status" value="1"/>
</dbReference>
<evidence type="ECO:0000256" key="9">
    <source>
        <dbReference type="ARBA" id="ARBA00022605"/>
    </source>
</evidence>
<feature type="domain" description="Hcy-binding" evidence="20">
    <location>
        <begin position="1"/>
        <end position="286"/>
    </location>
</feature>
<dbReference type="PROSITE" id="PS50970">
    <property type="entry name" value="HCY"/>
    <property type="match status" value="1"/>
</dbReference>
<keyword evidence="9" id="KW-0028">Amino-acid biosynthesis</keyword>
<keyword evidence="15" id="KW-0486">Methionine biosynthesis</keyword>
<dbReference type="eggNOG" id="COG0646">
    <property type="taxonomic scope" value="Bacteria"/>
</dbReference>
<dbReference type="STRING" id="572479.Hprae_1346"/>
<feature type="binding site" evidence="19">
    <location>
        <position position="206"/>
    </location>
    <ligand>
        <name>Zn(2+)</name>
        <dbReference type="ChEBI" id="CHEBI:29105"/>
    </ligand>
</feature>
<dbReference type="UniPathway" id="UPA00051">
    <property type="reaction ID" value="UER00081"/>
</dbReference>
<dbReference type="GO" id="GO:0031419">
    <property type="term" value="F:cobalamin binding"/>
    <property type="evidence" value="ECO:0007669"/>
    <property type="project" value="UniProtKB-KW"/>
</dbReference>
<keyword evidence="12" id="KW-0949">S-adenosyl-L-methionine</keyword>
<dbReference type="PIRSF" id="PIRSF037472">
    <property type="entry name" value="DHPS_mtfrase"/>
    <property type="match status" value="1"/>
</dbReference>
<dbReference type="InterPro" id="IPR000489">
    <property type="entry name" value="Pterin-binding_dom"/>
</dbReference>
<evidence type="ECO:0000256" key="3">
    <source>
        <dbReference type="ARBA" id="ARBA00001956"/>
    </source>
</evidence>
<dbReference type="InterPro" id="IPR036724">
    <property type="entry name" value="Cobalamin-bd_sf"/>
</dbReference>
<dbReference type="Pfam" id="PF02310">
    <property type="entry name" value="B12-binding"/>
    <property type="match status" value="1"/>
</dbReference>
<sequence>MNLKSKLGKEVIIFDGAMGTVLQKQGLEIGKFPEKLNLEAPRRIIEIHKSYLKAGADIITTNTFGANSLKLKGSQYSVEQIISAAVKNAKVAVAESGFAANIALSLGPLGELIEPNGKLSFKKAYKLYQKQVLLGVENGIDLIQIETISQLAAARAAVLAAKENSDLAIFCTLTFTESGRTFTGCNLRSMISVLEGLGVDALGLNCSLGPKKAEVLVEKILKYSKLPVILQANAGLPVIEAGKTNYKISPATYYTPLARLYQQGLAIIGGCCGTTPEYISLIADKLKGKKIKKRKIIKKDLVCSAVEYSDLSGINVVGERINPTGKAEFKENLKKGNLDYLLKIALAEIEAGADILDINLGLPEIDEKKMMLKFIQELQQNITKPLQIDSTNLEVIETALRNYNGIAIINSVTGKKDSLEKVLTVAKKYGAFVIGLTIDENGIPETAAGRLKIAEKIVNKAVELKISKDKIIIDCLALTVSAQPKSIEKTLTALKLVQEKLEVKTILGISNISFGLPARSILNRSFLTMALAQGLNLAIMDPNDPEMMATVKAVSVLKNLDQGAEKYIDFISHFKNQSKTIKTKKQKSEKKDLKELIISGLKDETKKLTKELLLEKEPLEIIDQHLIPALNLVGEKYEKGELFLPKLLKTAATVKESFSVLKMQMKQENNQKLAKGKILLATVEGNVHDIGKNIVKVLLENYNYQVIDLGKNIETEKIVNTVLKNEIKLLGLSALMTTTVKNMQKVIKAVKKAAPNCKIMVGGAVLTADYAKMIKANFYAQDAQTAVEIANNLFLD</sequence>
<dbReference type="GO" id="GO:0032259">
    <property type="term" value="P:methylation"/>
    <property type="evidence" value="ECO:0007669"/>
    <property type="project" value="UniProtKB-KW"/>
</dbReference>
<dbReference type="SUPFAM" id="SSF47644">
    <property type="entry name" value="Methionine synthase domain"/>
    <property type="match status" value="1"/>
</dbReference>
<evidence type="ECO:0000256" key="15">
    <source>
        <dbReference type="ARBA" id="ARBA00023167"/>
    </source>
</evidence>
<dbReference type="HOGENOM" id="CLU_004914_0_2_9"/>
<evidence type="ECO:0000259" key="21">
    <source>
        <dbReference type="PROSITE" id="PS50972"/>
    </source>
</evidence>
<keyword evidence="13 19" id="KW-0479">Metal-binding</keyword>
<protein>
    <recommendedName>
        <fullName evidence="7">Methionine synthase</fullName>
        <ecNumber evidence="6">2.1.1.13</ecNumber>
    </recommendedName>
    <alternativeName>
        <fullName evidence="18">5-methyltetrahydrofolate--homocysteine methyltransferase</fullName>
    </alternativeName>
</protein>
<dbReference type="AlphaFoldDB" id="E3DMZ0"/>
<evidence type="ECO:0000256" key="5">
    <source>
        <dbReference type="ARBA" id="ARBA00010398"/>
    </source>
</evidence>
<dbReference type="PROSITE" id="PS51337">
    <property type="entry name" value="B12_BINDING_NTER"/>
    <property type="match status" value="1"/>
</dbReference>
<dbReference type="InterPro" id="IPR003759">
    <property type="entry name" value="Cbl-bd_cap"/>
</dbReference>
<keyword evidence="11 19" id="KW-0808">Transferase</keyword>
<feature type="domain" description="B12-binding N-terminal" evidence="23">
    <location>
        <begin position="580"/>
        <end position="673"/>
    </location>
</feature>
<evidence type="ECO:0000256" key="14">
    <source>
        <dbReference type="ARBA" id="ARBA00022833"/>
    </source>
</evidence>
<organism evidence="24 25">
    <name type="scientific">Halanaerobium praevalens (strain ATCC 33744 / DSM 2228 / GSL)</name>
    <dbReference type="NCBI Taxonomy" id="572479"/>
    <lineage>
        <taxon>Bacteria</taxon>
        <taxon>Bacillati</taxon>
        <taxon>Bacillota</taxon>
        <taxon>Clostridia</taxon>
        <taxon>Halanaerobiales</taxon>
        <taxon>Halanaerobiaceae</taxon>
        <taxon>Halanaerobium</taxon>
    </lineage>
</organism>
<evidence type="ECO:0000259" key="22">
    <source>
        <dbReference type="PROSITE" id="PS51332"/>
    </source>
</evidence>
<gene>
    <name evidence="24" type="ordered locus">Hprae_1346</name>
</gene>
<evidence type="ECO:0000256" key="13">
    <source>
        <dbReference type="ARBA" id="ARBA00022723"/>
    </source>
</evidence>
<dbReference type="Gene3D" id="3.20.20.330">
    <property type="entry name" value="Homocysteine-binding-like domain"/>
    <property type="match status" value="1"/>
</dbReference>
<evidence type="ECO:0000313" key="24">
    <source>
        <dbReference type="EMBL" id="ADO77479.1"/>
    </source>
</evidence>
<dbReference type="InterPro" id="IPR006158">
    <property type="entry name" value="Cobalamin-bd"/>
</dbReference>
<keyword evidence="10" id="KW-0846">Cobalamin</keyword>
<evidence type="ECO:0000256" key="11">
    <source>
        <dbReference type="ARBA" id="ARBA00022679"/>
    </source>
</evidence>
<feature type="domain" description="B12-binding" evidence="22">
    <location>
        <begin position="675"/>
        <end position="796"/>
    </location>
</feature>
<feature type="domain" description="Pterin-binding" evidence="21">
    <location>
        <begin position="314"/>
        <end position="558"/>
    </location>
</feature>
<dbReference type="InterPro" id="IPR017215">
    <property type="entry name" value="MetH_bac"/>
</dbReference>
<dbReference type="PROSITE" id="PS50972">
    <property type="entry name" value="PTERIN_BINDING"/>
    <property type="match status" value="1"/>
</dbReference>
<dbReference type="EC" id="2.1.1.13" evidence="6"/>
<evidence type="ECO:0000259" key="20">
    <source>
        <dbReference type="PROSITE" id="PS50970"/>
    </source>
</evidence>
<comment type="cofactor">
    <cofactor evidence="2 19">
        <name>Zn(2+)</name>
        <dbReference type="ChEBI" id="CHEBI:29105"/>
    </cofactor>
</comment>
<dbReference type="InterPro" id="IPR003726">
    <property type="entry name" value="HCY_dom"/>
</dbReference>
<evidence type="ECO:0000313" key="25">
    <source>
        <dbReference type="Proteomes" id="UP000006866"/>
    </source>
</evidence>
<dbReference type="Pfam" id="PF00809">
    <property type="entry name" value="Pterin_bind"/>
    <property type="match status" value="1"/>
</dbReference>
<dbReference type="eggNOG" id="COG1410">
    <property type="taxonomic scope" value="Bacteria"/>
</dbReference>
<proteinExistence type="inferred from homology"/>
<evidence type="ECO:0000256" key="1">
    <source>
        <dbReference type="ARBA" id="ARBA00001700"/>
    </source>
</evidence>
<comment type="catalytic activity">
    <reaction evidence="1">
        <text>(6S)-5-methyl-5,6,7,8-tetrahydrofolate + L-homocysteine = (6S)-5,6,7,8-tetrahydrofolate + L-methionine</text>
        <dbReference type="Rhea" id="RHEA:11172"/>
        <dbReference type="ChEBI" id="CHEBI:18608"/>
        <dbReference type="ChEBI" id="CHEBI:57453"/>
        <dbReference type="ChEBI" id="CHEBI:57844"/>
        <dbReference type="ChEBI" id="CHEBI:58199"/>
        <dbReference type="EC" id="2.1.1.13"/>
    </reaction>
</comment>
<dbReference type="SUPFAM" id="SSF51717">
    <property type="entry name" value="Dihydropteroate synthetase-like"/>
    <property type="match status" value="1"/>
</dbReference>
<evidence type="ECO:0000256" key="6">
    <source>
        <dbReference type="ARBA" id="ARBA00012032"/>
    </source>
</evidence>
<dbReference type="InterPro" id="IPR036594">
    <property type="entry name" value="Meth_synthase_dom"/>
</dbReference>
<dbReference type="GO" id="GO:0008705">
    <property type="term" value="F:methionine synthase activity"/>
    <property type="evidence" value="ECO:0007669"/>
    <property type="project" value="UniProtKB-EC"/>
</dbReference>
<reference evidence="24 25" key="2">
    <citation type="journal article" date="2011" name="Stand. Genomic Sci.">
        <title>Complete genome sequence of the extremely halophilic Halanaerobium praevalens type strain (GSL).</title>
        <authorList>
            <person name="Ivanova N."/>
            <person name="Sikorski J."/>
            <person name="Chertkov O."/>
            <person name="Nolan M."/>
            <person name="Lucas S."/>
            <person name="Hammon N."/>
            <person name="Deshpande S."/>
            <person name="Cheng J.F."/>
            <person name="Tapia R."/>
            <person name="Han C."/>
            <person name="Goodwin L."/>
            <person name="Pitluck S."/>
            <person name="Huntemann M."/>
            <person name="Liolios K."/>
            <person name="Pagani I."/>
            <person name="Mavromatis K."/>
            <person name="Ovchinikova G."/>
            <person name="Pati A."/>
            <person name="Chen A."/>
            <person name="Palaniappan K."/>
            <person name="Land M."/>
            <person name="Hauser L."/>
            <person name="Brambilla E.M."/>
            <person name="Kannan K.P."/>
            <person name="Rohde M."/>
            <person name="Tindall B.J."/>
            <person name="Goker M."/>
            <person name="Detter J.C."/>
            <person name="Woyke T."/>
            <person name="Bristow J."/>
            <person name="Eisen J.A."/>
            <person name="Markowitz V."/>
            <person name="Hugenholtz P."/>
            <person name="Kyrpides N.C."/>
            <person name="Klenk H.P."/>
            <person name="Lapidus A."/>
        </authorList>
    </citation>
    <scope>NUCLEOTIDE SEQUENCE [LARGE SCALE GENOMIC DNA]</scope>
    <source>
        <strain evidence="25">ATCC 33744 / DSM 2228 / GSL</strain>
    </source>
</reference>
<keyword evidence="16" id="KW-0170">Cobalt</keyword>
<dbReference type="Gene3D" id="1.10.1240.10">
    <property type="entry name" value="Methionine synthase domain"/>
    <property type="match status" value="1"/>
</dbReference>
<dbReference type="InterPro" id="IPR011005">
    <property type="entry name" value="Dihydropteroate_synth-like_sf"/>
</dbReference>
<feature type="binding site" evidence="19">
    <location>
        <position position="271"/>
    </location>
    <ligand>
        <name>Zn(2+)</name>
        <dbReference type="ChEBI" id="CHEBI:29105"/>
    </ligand>
</feature>
<dbReference type="Pfam" id="PF02607">
    <property type="entry name" value="B12-binding_2"/>
    <property type="match status" value="1"/>
</dbReference>
<dbReference type="GO" id="GO:0050667">
    <property type="term" value="P:homocysteine metabolic process"/>
    <property type="evidence" value="ECO:0007669"/>
    <property type="project" value="TreeGrafter"/>
</dbReference>
<dbReference type="GO" id="GO:0005829">
    <property type="term" value="C:cytosol"/>
    <property type="evidence" value="ECO:0007669"/>
    <property type="project" value="TreeGrafter"/>
</dbReference>